<name>A0A6C2UKL7_9BACT</name>
<evidence type="ECO:0000313" key="2">
    <source>
        <dbReference type="Proteomes" id="UP000346198"/>
    </source>
</evidence>
<organism evidence="1 2">
    <name type="scientific">Pontiella sulfatireligans</name>
    <dbReference type="NCBI Taxonomy" id="2750658"/>
    <lineage>
        <taxon>Bacteria</taxon>
        <taxon>Pseudomonadati</taxon>
        <taxon>Kiritimatiellota</taxon>
        <taxon>Kiritimatiellia</taxon>
        <taxon>Kiritimatiellales</taxon>
        <taxon>Pontiellaceae</taxon>
        <taxon>Pontiella</taxon>
    </lineage>
</organism>
<dbReference type="EMBL" id="CAAHFH010000002">
    <property type="protein sequence ID" value="VGO20775.1"/>
    <property type="molecule type" value="Genomic_DNA"/>
</dbReference>
<accession>A0A6C2UKL7</accession>
<keyword evidence="2" id="KW-1185">Reference proteome</keyword>
<protein>
    <submittedName>
        <fullName evidence="1">Uncharacterized protein</fullName>
    </submittedName>
</protein>
<reference evidence="1 2" key="1">
    <citation type="submission" date="2019-04" db="EMBL/GenBank/DDBJ databases">
        <authorList>
            <person name="Van Vliet M D."/>
        </authorList>
    </citation>
    <scope>NUCLEOTIDE SEQUENCE [LARGE SCALE GENOMIC DNA]</scope>
    <source>
        <strain evidence="1 2">F21</strain>
    </source>
</reference>
<dbReference type="AlphaFoldDB" id="A0A6C2UKL7"/>
<evidence type="ECO:0000313" key="1">
    <source>
        <dbReference type="EMBL" id="VGO20775.1"/>
    </source>
</evidence>
<dbReference type="Proteomes" id="UP000346198">
    <property type="component" value="Unassembled WGS sequence"/>
</dbReference>
<gene>
    <name evidence="1" type="ORF">SCARR_02842</name>
</gene>
<sequence length="159" mass="17889">MKAVVDGVDDYAAIAQQAQIDPTELVKHDEVVDRAISLMCGFYKYADENMKPAGLPPPKNPYLDAGKAIDEQCPEYFAFEAVQRNGMDRERSIWTCGQLGLEADAAETAVDNVCIPWRSSNGWKTYVREEGGKYVLQNHPPVKLKRHIERFLKQLTATD</sequence>
<proteinExistence type="predicted"/>